<protein>
    <submittedName>
        <fullName evidence="1">Uncharacterized protein</fullName>
    </submittedName>
</protein>
<reference evidence="1 2" key="1">
    <citation type="journal article" date="2019" name="Nat. Ecol. Evol.">
        <title>Megaphylogeny resolves global patterns of mushroom evolution.</title>
        <authorList>
            <person name="Varga T."/>
            <person name="Krizsan K."/>
            <person name="Foldi C."/>
            <person name="Dima B."/>
            <person name="Sanchez-Garcia M."/>
            <person name="Sanchez-Ramirez S."/>
            <person name="Szollosi G.J."/>
            <person name="Szarkandi J.G."/>
            <person name="Papp V."/>
            <person name="Albert L."/>
            <person name="Andreopoulos W."/>
            <person name="Angelini C."/>
            <person name="Antonin V."/>
            <person name="Barry K.W."/>
            <person name="Bougher N.L."/>
            <person name="Buchanan P."/>
            <person name="Buyck B."/>
            <person name="Bense V."/>
            <person name="Catcheside P."/>
            <person name="Chovatia M."/>
            <person name="Cooper J."/>
            <person name="Damon W."/>
            <person name="Desjardin D."/>
            <person name="Finy P."/>
            <person name="Geml J."/>
            <person name="Haridas S."/>
            <person name="Hughes K."/>
            <person name="Justo A."/>
            <person name="Karasinski D."/>
            <person name="Kautmanova I."/>
            <person name="Kiss B."/>
            <person name="Kocsube S."/>
            <person name="Kotiranta H."/>
            <person name="LaButti K.M."/>
            <person name="Lechner B.E."/>
            <person name="Liimatainen K."/>
            <person name="Lipzen A."/>
            <person name="Lukacs Z."/>
            <person name="Mihaltcheva S."/>
            <person name="Morgado L.N."/>
            <person name="Niskanen T."/>
            <person name="Noordeloos M.E."/>
            <person name="Ohm R.A."/>
            <person name="Ortiz-Santana B."/>
            <person name="Ovrebo C."/>
            <person name="Racz N."/>
            <person name="Riley R."/>
            <person name="Savchenko A."/>
            <person name="Shiryaev A."/>
            <person name="Soop K."/>
            <person name="Spirin V."/>
            <person name="Szebenyi C."/>
            <person name="Tomsovsky M."/>
            <person name="Tulloss R.E."/>
            <person name="Uehling J."/>
            <person name="Grigoriev I.V."/>
            <person name="Vagvolgyi C."/>
            <person name="Papp T."/>
            <person name="Martin F.M."/>
            <person name="Miettinen O."/>
            <person name="Hibbett D.S."/>
            <person name="Nagy L.G."/>
        </authorList>
    </citation>
    <scope>NUCLEOTIDE SEQUENCE [LARGE SCALE GENOMIC DNA]</scope>
    <source>
        <strain evidence="1 2">HHB13444</strain>
    </source>
</reference>
<sequence length="224" mass="24913">MMPPMGWSDADAEKLREHASTVFRRARRPVSADWAGVYLRSHMSAALITPLLDPTASYTRRVQKFSRVFLRDRLAEADTPVPGRQRPNGRLAISAWIVPWSPCCVSRAQLRPARLAVHVACTTQRWCRSSDCVCRAPSNSPHRGDQGRTLMTNPSMLFVPFVAHAHHRRHPTTLWTPDAKGNPSMPTSIFQGSPLSIRPARSRPNRLSCPHRGRCAAIPPGSGT</sequence>
<keyword evidence="2" id="KW-1185">Reference proteome</keyword>
<organism evidence="1 2">
    <name type="scientific">Polyporus arcularius HHB13444</name>
    <dbReference type="NCBI Taxonomy" id="1314778"/>
    <lineage>
        <taxon>Eukaryota</taxon>
        <taxon>Fungi</taxon>
        <taxon>Dikarya</taxon>
        <taxon>Basidiomycota</taxon>
        <taxon>Agaricomycotina</taxon>
        <taxon>Agaricomycetes</taxon>
        <taxon>Polyporales</taxon>
        <taxon>Polyporaceae</taxon>
        <taxon>Polyporus</taxon>
    </lineage>
</organism>
<evidence type="ECO:0000313" key="2">
    <source>
        <dbReference type="Proteomes" id="UP000308197"/>
    </source>
</evidence>
<gene>
    <name evidence="1" type="ORF">K466DRAFT_135153</name>
</gene>
<accession>A0A5C3PC37</accession>
<evidence type="ECO:0000313" key="1">
    <source>
        <dbReference type="EMBL" id="TFK86862.1"/>
    </source>
</evidence>
<dbReference type="EMBL" id="ML211179">
    <property type="protein sequence ID" value="TFK86862.1"/>
    <property type="molecule type" value="Genomic_DNA"/>
</dbReference>
<dbReference type="Proteomes" id="UP000308197">
    <property type="component" value="Unassembled WGS sequence"/>
</dbReference>
<dbReference type="AlphaFoldDB" id="A0A5C3PC37"/>
<dbReference type="InParanoid" id="A0A5C3PC37"/>
<name>A0A5C3PC37_9APHY</name>
<proteinExistence type="predicted"/>